<evidence type="ECO:0008006" key="5">
    <source>
        <dbReference type="Google" id="ProtNLM"/>
    </source>
</evidence>
<sequence length="267" mass="28685">MCSLLLAACLFWLAESRPSNSPGVKLGDVNTLQNTPAEIAAPLQQNGALEGLTDSQLLPPSLDAITPSLEALGDSWPTFPPGIDDNSLLDGEFPFEIPDSPFNTKIPPQDEKLSPLPKPAPSSPPEKNTTDTGTSDQTGLGDYMQVIKKWRQNMKLPSFSHDAQLEADAHRAVENSKKLGHLEHDALDQVLGVYVDNFEVLLLAWLCELPDVPGIGRDTCKKMVNVEQVVGLDGKPGSGGHAKAIASTTYTKIGCFRVAEFAGCNLK</sequence>
<keyword evidence="4" id="KW-1185">Reference proteome</keyword>
<feature type="chain" id="PRO_5012722298" description="SCP domain-containing protein" evidence="2">
    <location>
        <begin position="17"/>
        <end position="267"/>
    </location>
</feature>
<evidence type="ECO:0000256" key="1">
    <source>
        <dbReference type="SAM" id="MobiDB-lite"/>
    </source>
</evidence>
<keyword evidence="2" id="KW-0732">Signal</keyword>
<organism evidence="3 4">
    <name type="scientific">Ophiocordyceps australis</name>
    <dbReference type="NCBI Taxonomy" id="1399860"/>
    <lineage>
        <taxon>Eukaryota</taxon>
        <taxon>Fungi</taxon>
        <taxon>Dikarya</taxon>
        <taxon>Ascomycota</taxon>
        <taxon>Pezizomycotina</taxon>
        <taxon>Sordariomycetes</taxon>
        <taxon>Hypocreomycetidae</taxon>
        <taxon>Hypocreales</taxon>
        <taxon>Ophiocordycipitaceae</taxon>
        <taxon>Ophiocordyceps</taxon>
    </lineage>
</organism>
<accession>A0A2C5Y1W9</accession>
<name>A0A2C5Y1W9_9HYPO</name>
<reference evidence="3 4" key="1">
    <citation type="submission" date="2017-06" db="EMBL/GenBank/DDBJ databases">
        <title>Ant-infecting Ophiocordyceps genomes reveal a high diversity of potential behavioral manipulation genes and a possible major role for enterotoxins.</title>
        <authorList>
            <person name="De Bekker C."/>
            <person name="Evans H.C."/>
            <person name="Brachmann A."/>
            <person name="Hughes D.P."/>
        </authorList>
    </citation>
    <scope>NUCLEOTIDE SEQUENCE [LARGE SCALE GENOMIC DNA]</scope>
    <source>
        <strain evidence="3 4">Map64</strain>
    </source>
</reference>
<evidence type="ECO:0000313" key="3">
    <source>
        <dbReference type="EMBL" id="PHH60871.1"/>
    </source>
</evidence>
<evidence type="ECO:0000256" key="2">
    <source>
        <dbReference type="SAM" id="SignalP"/>
    </source>
</evidence>
<dbReference type="AlphaFoldDB" id="A0A2C5Y1W9"/>
<protein>
    <recommendedName>
        <fullName evidence="5">SCP domain-containing protein</fullName>
    </recommendedName>
</protein>
<evidence type="ECO:0000313" key="4">
    <source>
        <dbReference type="Proteomes" id="UP000226192"/>
    </source>
</evidence>
<dbReference type="OrthoDB" id="4939821at2759"/>
<feature type="region of interest" description="Disordered" evidence="1">
    <location>
        <begin position="98"/>
        <end position="140"/>
    </location>
</feature>
<gene>
    <name evidence="3" type="ORF">CDD81_1076</name>
</gene>
<feature type="signal peptide" evidence="2">
    <location>
        <begin position="1"/>
        <end position="16"/>
    </location>
</feature>
<dbReference type="EMBL" id="NJET01000125">
    <property type="protein sequence ID" value="PHH60871.1"/>
    <property type="molecule type" value="Genomic_DNA"/>
</dbReference>
<comment type="caution">
    <text evidence="3">The sequence shown here is derived from an EMBL/GenBank/DDBJ whole genome shotgun (WGS) entry which is preliminary data.</text>
</comment>
<proteinExistence type="predicted"/>
<dbReference type="Proteomes" id="UP000226192">
    <property type="component" value="Unassembled WGS sequence"/>
</dbReference>